<dbReference type="AlphaFoldDB" id="A0A0G3H6V4"/>
<proteinExistence type="predicted"/>
<accession>A0A0G3H6V4</accession>
<gene>
    <name evidence="2" type="ORF">CMUST_12800</name>
</gene>
<feature type="transmembrane region" description="Helical" evidence="1">
    <location>
        <begin position="76"/>
        <end position="96"/>
    </location>
</feature>
<feature type="transmembrane region" description="Helical" evidence="1">
    <location>
        <begin position="12"/>
        <end position="30"/>
    </location>
</feature>
<evidence type="ECO:0000256" key="1">
    <source>
        <dbReference type="SAM" id="Phobius"/>
    </source>
</evidence>
<keyword evidence="1" id="KW-1133">Transmembrane helix</keyword>
<reference evidence="3" key="2">
    <citation type="submission" date="2015-05" db="EMBL/GenBank/DDBJ databases">
        <title>Complete genome sequence of Corynebacterium mustelae DSM 45274, isolated from various tissues of a male ferret with lethal sepsis.</title>
        <authorList>
            <person name="Ruckert C."/>
            <person name="Albersmeier A."/>
            <person name="Winkler A."/>
            <person name="Tauch A."/>
        </authorList>
    </citation>
    <scope>NUCLEOTIDE SEQUENCE [LARGE SCALE GENOMIC DNA]</scope>
    <source>
        <strain evidence="3">DSM 45274</strain>
    </source>
</reference>
<keyword evidence="1" id="KW-0812">Transmembrane</keyword>
<name>A0A0G3H6V4_9CORY</name>
<sequence length="212" mass="23619">METIFRNHFWWIKLVIETIIIVSSISYLIVDEFAVLIGWELLAAIYVVLVFVAAWGGIEAPNVAPVDRKRILRMSWWFTQLASLTGINSAVIALIAKQEVHADSSVDAMVAAIGVVLSWMLMQIGFAQIYEMIDASEKRGVFQFPGDGDTRRAELMDYLYFAFTIGSSFATSDPTVVRPSGRRVVLLHSIVAFFYNAIVVAVAIQVLQGLIK</sequence>
<dbReference type="PATRIC" id="fig|571915.4.peg.2742"/>
<reference evidence="2 3" key="1">
    <citation type="journal article" date="2015" name="Genome Announc.">
        <title>Complete Genome Sequence of the Type Strain Corynebacterium mustelae DSM 45274, Isolated from Various Tissues of a Male Ferret with Lethal Sepsis.</title>
        <authorList>
            <person name="Ruckert C."/>
            <person name="Eimer J."/>
            <person name="Winkler A."/>
            <person name="Tauch A."/>
        </authorList>
    </citation>
    <scope>NUCLEOTIDE SEQUENCE [LARGE SCALE GENOMIC DNA]</scope>
    <source>
        <strain evidence="2 3">DSM 45274</strain>
    </source>
</reference>
<organism evidence="2 3">
    <name type="scientific">Corynebacterium mustelae</name>
    <dbReference type="NCBI Taxonomy" id="571915"/>
    <lineage>
        <taxon>Bacteria</taxon>
        <taxon>Bacillati</taxon>
        <taxon>Actinomycetota</taxon>
        <taxon>Actinomycetes</taxon>
        <taxon>Mycobacteriales</taxon>
        <taxon>Corynebacteriaceae</taxon>
        <taxon>Corynebacterium</taxon>
    </lineage>
</organism>
<dbReference type="Proteomes" id="UP000035199">
    <property type="component" value="Chromosome"/>
</dbReference>
<keyword evidence="3" id="KW-1185">Reference proteome</keyword>
<dbReference type="Pfam" id="PF07077">
    <property type="entry name" value="DUF1345"/>
    <property type="match status" value="1"/>
</dbReference>
<dbReference type="InterPro" id="IPR009781">
    <property type="entry name" value="DUF1345"/>
</dbReference>
<feature type="transmembrane region" description="Helical" evidence="1">
    <location>
        <begin position="36"/>
        <end position="55"/>
    </location>
</feature>
<dbReference type="OrthoDB" id="64737at2"/>
<dbReference type="RefSeq" id="WP_052844764.1">
    <property type="nucleotide sequence ID" value="NZ_CP011542.1"/>
</dbReference>
<protein>
    <submittedName>
        <fullName evidence="2">Putative membrane protein</fullName>
    </submittedName>
</protein>
<dbReference type="KEGG" id="cmv:CMUST_12800"/>
<keyword evidence="1" id="KW-0472">Membrane</keyword>
<evidence type="ECO:0000313" key="2">
    <source>
        <dbReference type="EMBL" id="AKK06857.1"/>
    </source>
</evidence>
<feature type="transmembrane region" description="Helical" evidence="1">
    <location>
        <begin position="108"/>
        <end position="130"/>
    </location>
</feature>
<dbReference type="EMBL" id="CP011542">
    <property type="protein sequence ID" value="AKK06857.1"/>
    <property type="molecule type" value="Genomic_DNA"/>
</dbReference>
<evidence type="ECO:0000313" key="3">
    <source>
        <dbReference type="Proteomes" id="UP000035199"/>
    </source>
</evidence>
<feature type="transmembrane region" description="Helical" evidence="1">
    <location>
        <begin position="184"/>
        <end position="207"/>
    </location>
</feature>